<proteinExistence type="predicted"/>
<evidence type="ECO:0000313" key="3">
    <source>
        <dbReference type="EMBL" id="MBB5986738.1"/>
    </source>
</evidence>
<reference evidence="3 4" key="1">
    <citation type="submission" date="2020-08" db="EMBL/GenBank/DDBJ databases">
        <title>Exploring microbial biodiversity for novel pathways involved in the catabolism of aromatic compounds derived from lignin.</title>
        <authorList>
            <person name="Elkins J."/>
        </authorList>
    </citation>
    <scope>NUCLEOTIDE SEQUENCE [LARGE SCALE GENOMIC DNA]</scope>
    <source>
        <strain evidence="3 4">B1D3A</strain>
    </source>
</reference>
<feature type="domain" description="FecR protein" evidence="1">
    <location>
        <begin position="120"/>
        <end position="211"/>
    </location>
</feature>
<dbReference type="InterPro" id="IPR012373">
    <property type="entry name" value="Ferrdict_sens_TM"/>
</dbReference>
<dbReference type="EMBL" id="JACHKA010000001">
    <property type="protein sequence ID" value="MBB5986738.1"/>
    <property type="molecule type" value="Genomic_DNA"/>
</dbReference>
<organism evidence="3 4">
    <name type="scientific">Sphingobium lignivorans</name>
    <dbReference type="NCBI Taxonomy" id="2735886"/>
    <lineage>
        <taxon>Bacteria</taxon>
        <taxon>Pseudomonadati</taxon>
        <taxon>Pseudomonadota</taxon>
        <taxon>Alphaproteobacteria</taxon>
        <taxon>Sphingomonadales</taxon>
        <taxon>Sphingomonadaceae</taxon>
        <taxon>Sphingobium</taxon>
    </lineage>
</organism>
<dbReference type="InterPro" id="IPR006860">
    <property type="entry name" value="FecR"/>
</dbReference>
<name>A0ABR6NJS6_9SPHN</name>
<dbReference type="PIRSF" id="PIRSF018266">
    <property type="entry name" value="FecR"/>
    <property type="match status" value="1"/>
</dbReference>
<dbReference type="Pfam" id="PF16220">
    <property type="entry name" value="DUF4880"/>
    <property type="match status" value="1"/>
</dbReference>
<gene>
    <name evidence="3" type="ORF">HNP60_002712</name>
</gene>
<dbReference type="RefSeq" id="WP_184154573.1">
    <property type="nucleotide sequence ID" value="NZ_JACHKA010000001.1"/>
</dbReference>
<dbReference type="Gene3D" id="3.55.50.30">
    <property type="match status" value="1"/>
</dbReference>
<dbReference type="Gene3D" id="2.60.120.1440">
    <property type="match status" value="1"/>
</dbReference>
<dbReference type="InterPro" id="IPR032623">
    <property type="entry name" value="FecR_N"/>
</dbReference>
<comment type="caution">
    <text evidence="3">The sequence shown here is derived from an EMBL/GenBank/DDBJ whole genome shotgun (WGS) entry which is preliminary data.</text>
</comment>
<dbReference type="Proteomes" id="UP001138540">
    <property type="component" value="Unassembled WGS sequence"/>
</dbReference>
<evidence type="ECO:0000313" key="4">
    <source>
        <dbReference type="Proteomes" id="UP001138540"/>
    </source>
</evidence>
<evidence type="ECO:0000259" key="2">
    <source>
        <dbReference type="Pfam" id="PF16220"/>
    </source>
</evidence>
<dbReference type="Pfam" id="PF04773">
    <property type="entry name" value="FecR"/>
    <property type="match status" value="1"/>
</dbReference>
<accession>A0ABR6NJS6</accession>
<dbReference type="PANTHER" id="PTHR30273:SF2">
    <property type="entry name" value="PROTEIN FECR"/>
    <property type="match status" value="1"/>
</dbReference>
<keyword evidence="3" id="KW-0812">Transmembrane</keyword>
<evidence type="ECO:0000259" key="1">
    <source>
        <dbReference type="Pfam" id="PF04773"/>
    </source>
</evidence>
<keyword evidence="3" id="KW-0472">Membrane</keyword>
<feature type="domain" description="FecR N-terminal" evidence="2">
    <location>
        <begin position="10"/>
        <end position="49"/>
    </location>
</feature>
<dbReference type="PANTHER" id="PTHR30273">
    <property type="entry name" value="PERIPLASMIC SIGNAL SENSOR AND SIGMA FACTOR ACTIVATOR FECR-RELATED"/>
    <property type="match status" value="1"/>
</dbReference>
<protein>
    <submittedName>
        <fullName evidence="3">Transmembrane sensor</fullName>
    </submittedName>
</protein>
<keyword evidence="4" id="KW-1185">Reference proteome</keyword>
<sequence>MSRARQTNLEAADWLIARQDGPLSPGEQSRFETWMAESDGNKAAYWRLEYGWEQADRIGALGPDTVDSEEELRPARWSRWWVPMAIAASIALVVGSWQFATQRASMTIGKPVPDTSAQSFTTPVGGKRLVGLEDGSRMQLNTQSKVRTAFTAARRQVWLDQGEAFFEVAHRKDQPFIVYAGDRQITVLGTKFSVWRDGGKVVVSVLEGRVRVDEMKDNRLMRSSIIVGGDIAMAEGAATLVTARSEDKVESALSWRTGMLTFDEKPLPAIAAEFNRYNERKLVLVGPSVAAIRITGTFPSDKPDAFARLLRDAYGIAIDERETEIRVSR</sequence>